<proteinExistence type="predicted"/>
<accession>A0ACC3TA25</accession>
<evidence type="ECO:0000313" key="2">
    <source>
        <dbReference type="Proteomes" id="UP001433508"/>
    </source>
</evidence>
<reference evidence="2" key="1">
    <citation type="journal article" date="2024" name="Front. Bioeng. Biotechnol.">
        <title>Genome-scale model development and genomic sequencing of the oleaginous clade Lipomyces.</title>
        <authorList>
            <person name="Czajka J.J."/>
            <person name="Han Y."/>
            <person name="Kim J."/>
            <person name="Mondo S.J."/>
            <person name="Hofstad B.A."/>
            <person name="Robles A."/>
            <person name="Haridas S."/>
            <person name="Riley R."/>
            <person name="LaButti K."/>
            <person name="Pangilinan J."/>
            <person name="Andreopoulos W."/>
            <person name="Lipzen A."/>
            <person name="Yan J."/>
            <person name="Wang M."/>
            <person name="Ng V."/>
            <person name="Grigoriev I.V."/>
            <person name="Spatafora J.W."/>
            <person name="Magnuson J.K."/>
            <person name="Baker S.E."/>
            <person name="Pomraning K.R."/>
        </authorList>
    </citation>
    <scope>NUCLEOTIDE SEQUENCE [LARGE SCALE GENOMIC DNA]</scope>
    <source>
        <strain evidence="2">CBS 7786</strain>
    </source>
</reference>
<comment type="caution">
    <text evidence="1">The sequence shown here is derived from an EMBL/GenBank/DDBJ whole genome shotgun (WGS) entry which is preliminary data.</text>
</comment>
<dbReference type="EMBL" id="MU971337">
    <property type="protein sequence ID" value="KAK9240782.1"/>
    <property type="molecule type" value="Genomic_DNA"/>
</dbReference>
<name>A0ACC3TA25_LIPKO</name>
<protein>
    <submittedName>
        <fullName evidence="1">DUF2407 C-terminal domain-containing protein</fullName>
    </submittedName>
</protein>
<dbReference type="Proteomes" id="UP001433508">
    <property type="component" value="Unassembled WGS sequence"/>
</dbReference>
<organism evidence="1 2">
    <name type="scientific">Lipomyces kononenkoae</name>
    <name type="common">Yeast</name>
    <dbReference type="NCBI Taxonomy" id="34357"/>
    <lineage>
        <taxon>Eukaryota</taxon>
        <taxon>Fungi</taxon>
        <taxon>Dikarya</taxon>
        <taxon>Ascomycota</taxon>
        <taxon>Saccharomycotina</taxon>
        <taxon>Lipomycetes</taxon>
        <taxon>Lipomycetales</taxon>
        <taxon>Lipomycetaceae</taxon>
        <taxon>Lipomyces</taxon>
    </lineage>
</organism>
<keyword evidence="2" id="KW-1185">Reference proteome</keyword>
<gene>
    <name evidence="1" type="ORF">V1525DRAFT_453563</name>
</gene>
<sequence length="243" mass="26654">MSLAIRFSRTSIPDLRIPLPAPGTPCPVTSLKRQIRKARPEDTARRRLRLIHAGRVLPDTADLSTVVRPIVEQHAAATADSPIGDDGNEPLTIWLHCSVGDQLTDEELSRETDAGSPPIPSTLPQPMGFDRLRSAGFSEQDIEQLRAQFSRLHGVTGDTDSDAARRLEERWIDEGATAPDTLPDGSPVGVYEDLLLGTVVGFFLGLLALFFLREGSIFSKRQQMAIIAGIIINVSFAILRVYY</sequence>
<evidence type="ECO:0000313" key="1">
    <source>
        <dbReference type="EMBL" id="KAK9240782.1"/>
    </source>
</evidence>